<keyword evidence="2" id="KW-1185">Reference proteome</keyword>
<evidence type="ECO:0000313" key="1">
    <source>
        <dbReference type="EMBL" id="AGT44184.1"/>
    </source>
</evidence>
<reference evidence="1 2" key="1">
    <citation type="journal article" date="2013" name="PLoS ONE">
        <title>Genome-Wide Relatedness of Treponema pedis, from Gingiva and Necrotic Skin Lesions of Pigs, with the Human Oral Pathogen Treponema denticola.</title>
        <authorList>
            <person name="Svartstrom O."/>
            <person name="Mushtaq M."/>
            <person name="Pringle M."/>
            <person name="Segerman B."/>
        </authorList>
    </citation>
    <scope>NUCLEOTIDE SEQUENCE [LARGE SCALE GENOMIC DNA]</scope>
    <source>
        <strain evidence="1">T A4</strain>
    </source>
</reference>
<dbReference type="AlphaFoldDB" id="S6A8P4"/>
<sequence length="198" mass="23545">MIVLYFSIFCFSCQNIGIVRMKILPELDNNFMCDLINLYAKSYDKETGNIVISKEKLINLELQMKTFIETNLANIKNYYVCKKEGRNYLYTYFEITNGELNLKQEERYYLIWEPQNPNAIKTGQQVGYVKEPALNVEHELALLVNNYSFYKEFGMALMQKDKSFFIDVDKYSFLINYYLKVFRMESEVSDYYSISFPN</sequence>
<accession>S6A8P4</accession>
<protein>
    <submittedName>
        <fullName evidence="1">Uncharacterized protein</fullName>
    </submittedName>
</protein>
<evidence type="ECO:0000313" key="2">
    <source>
        <dbReference type="Proteomes" id="UP000015620"/>
    </source>
</evidence>
<dbReference type="Proteomes" id="UP000015620">
    <property type="component" value="Chromosome"/>
</dbReference>
<organism evidence="1 2">
    <name type="scientific">Treponema pedis str. T A4</name>
    <dbReference type="NCBI Taxonomy" id="1291379"/>
    <lineage>
        <taxon>Bacteria</taxon>
        <taxon>Pseudomonadati</taxon>
        <taxon>Spirochaetota</taxon>
        <taxon>Spirochaetia</taxon>
        <taxon>Spirochaetales</taxon>
        <taxon>Treponemataceae</taxon>
        <taxon>Treponema</taxon>
    </lineage>
</organism>
<dbReference type="EMBL" id="CP004120">
    <property type="protein sequence ID" value="AGT44184.1"/>
    <property type="molecule type" value="Genomic_DNA"/>
</dbReference>
<dbReference type="KEGG" id="tped:TPE_1706"/>
<dbReference type="STRING" id="1291379.TPE_1706"/>
<proteinExistence type="predicted"/>
<dbReference type="HOGENOM" id="CLU_1377589_0_0_12"/>
<dbReference type="PATRIC" id="fig|1291379.3.peg.1684"/>
<gene>
    <name evidence="1" type="ORF">TPE_1706</name>
</gene>
<name>S6A8P4_9SPIR</name>